<feature type="transmembrane region" description="Helical" evidence="1">
    <location>
        <begin position="68"/>
        <end position="87"/>
    </location>
</feature>
<feature type="transmembrane region" description="Helical" evidence="1">
    <location>
        <begin position="39"/>
        <end position="59"/>
    </location>
</feature>
<organism evidence="2">
    <name type="scientific">Caudovirales sp. ctqPn17</name>
    <dbReference type="NCBI Taxonomy" id="2825772"/>
    <lineage>
        <taxon>Viruses</taxon>
        <taxon>Duplodnaviria</taxon>
        <taxon>Heunggongvirae</taxon>
        <taxon>Uroviricota</taxon>
        <taxon>Caudoviricetes</taxon>
    </lineage>
</organism>
<reference evidence="2" key="1">
    <citation type="journal article" date="2021" name="Proc. Natl. Acad. Sci. U.S.A.">
        <title>A Catalog of Tens of Thousands of Viruses from Human Metagenomes Reveals Hidden Associations with Chronic Diseases.</title>
        <authorList>
            <person name="Tisza M.J."/>
            <person name="Buck C.B."/>
        </authorList>
    </citation>
    <scope>NUCLEOTIDE SEQUENCE</scope>
    <source>
        <strain evidence="2">CtqPn17</strain>
    </source>
</reference>
<keyword evidence="1" id="KW-0812">Transmembrane</keyword>
<keyword evidence="1" id="KW-0472">Membrane</keyword>
<keyword evidence="1" id="KW-1133">Transmembrane helix</keyword>
<proteinExistence type="predicted"/>
<sequence length="106" mass="11412">MSLEIFLFLLLVISVLTMGITEAIKTFKKESEEPYSANLIAGIVAVVLSVAIAAAYIIMMEATLTAKLAVYLIALMLFSWLGAMLGFDKVTQMILQIVNAAPGKGK</sequence>
<dbReference type="EMBL" id="BK015642">
    <property type="protein sequence ID" value="DAE17608.1"/>
    <property type="molecule type" value="Genomic_DNA"/>
</dbReference>
<evidence type="ECO:0000313" key="2">
    <source>
        <dbReference type="EMBL" id="DAE17608.1"/>
    </source>
</evidence>
<name>A0A8S5QEV6_9CAUD</name>
<evidence type="ECO:0000256" key="1">
    <source>
        <dbReference type="SAM" id="Phobius"/>
    </source>
</evidence>
<protein>
    <submittedName>
        <fullName evidence="2">Uncharacterized protein</fullName>
    </submittedName>
</protein>
<accession>A0A8S5QEV6</accession>